<dbReference type="InterPro" id="IPR050194">
    <property type="entry name" value="Glycosyltransferase_grp1"/>
</dbReference>
<dbReference type="Proteomes" id="UP000058012">
    <property type="component" value="Unassembled WGS sequence"/>
</dbReference>
<dbReference type="EMBL" id="LLZS01000001">
    <property type="protein sequence ID" value="KUR73582.1"/>
    <property type="molecule type" value="Genomic_DNA"/>
</dbReference>
<reference evidence="1 2" key="1">
    <citation type="submission" date="2015-10" db="EMBL/GenBank/DDBJ databases">
        <title>Draft genome sequence of Novosphingobium fuchskuhlense DSM 25065 isolated from a surface water sample of the southwest basin of Lake Grosse Fuchskuhle.</title>
        <authorList>
            <person name="Ruckert C."/>
            <person name="Winkler A."/>
            <person name="Glaeser J."/>
            <person name="Grossart H.-P."/>
            <person name="Kalinowski J."/>
            <person name="Glaeser S."/>
        </authorList>
    </citation>
    <scope>NUCLEOTIDE SEQUENCE [LARGE SCALE GENOMIC DNA]</scope>
    <source>
        <strain evidence="1 2">FNE08-7</strain>
    </source>
</reference>
<organism evidence="1 2">
    <name type="scientific">Novosphingobium fuchskuhlense</name>
    <dbReference type="NCBI Taxonomy" id="1117702"/>
    <lineage>
        <taxon>Bacteria</taxon>
        <taxon>Pseudomonadati</taxon>
        <taxon>Pseudomonadota</taxon>
        <taxon>Alphaproteobacteria</taxon>
        <taxon>Sphingomonadales</taxon>
        <taxon>Sphingomonadaceae</taxon>
        <taxon>Novosphingobium</taxon>
    </lineage>
</organism>
<dbReference type="PANTHER" id="PTHR45947">
    <property type="entry name" value="SULFOQUINOVOSYL TRANSFERASE SQD2"/>
    <property type="match status" value="1"/>
</dbReference>
<dbReference type="Pfam" id="PF13692">
    <property type="entry name" value="Glyco_trans_1_4"/>
    <property type="match status" value="1"/>
</dbReference>
<dbReference type="SUPFAM" id="SSF53756">
    <property type="entry name" value="UDP-Glycosyltransferase/glycogen phosphorylase"/>
    <property type="match status" value="1"/>
</dbReference>
<evidence type="ECO:0000313" key="2">
    <source>
        <dbReference type="Proteomes" id="UP000058012"/>
    </source>
</evidence>
<protein>
    <recommendedName>
        <fullName evidence="3">Glycosyltransferase subfamily 4-like N-terminal domain-containing protein</fullName>
    </recommendedName>
</protein>
<dbReference type="PANTHER" id="PTHR45947:SF3">
    <property type="entry name" value="SULFOQUINOVOSYL TRANSFERASE SQD2"/>
    <property type="match status" value="1"/>
</dbReference>
<name>A0A124JWQ7_9SPHN</name>
<dbReference type="AlphaFoldDB" id="A0A124JWQ7"/>
<dbReference type="Gene3D" id="3.40.50.2000">
    <property type="entry name" value="Glycogen Phosphorylase B"/>
    <property type="match status" value="2"/>
</dbReference>
<sequence>MRIFVLTRSYPSADDLYQYPFVHRRVLAYRARGHDVAVFRFDPAGRESRHAFEGVDCETGGAAALRRAVAGFAPDVAALHGLSEMLWPAFAALDPQLPVCAWLHGTEIPGIQRGKLAWIADPAQRDEHEALLATRIAFWRGVLDPWPENLRIAFVSANSREVMRADLGAVLQDRRTTVLHNPIDAALFAAQQKTPEDRFSVLSIRPHHNEAYGNDLAVAAVLALRERPWFARLNFTFVGDGPLFAATMAPLRGLPNVTLRQCFVRQDEIARLHRAHGVFLVPTRLDTQGVSRDEAMASSLVPVTNAVYAVPEFVDSACAGLAQANDAAGLAHEIAAMVEDPALFQARSAAAAARVRAQSGDDVIIPRELAWMAGGSA</sequence>
<comment type="caution">
    <text evidence="1">The sequence shown here is derived from an EMBL/GenBank/DDBJ whole genome shotgun (WGS) entry which is preliminary data.</text>
</comment>
<keyword evidence="2" id="KW-1185">Reference proteome</keyword>
<accession>A0A124JWQ7</accession>
<evidence type="ECO:0008006" key="3">
    <source>
        <dbReference type="Google" id="ProtNLM"/>
    </source>
</evidence>
<evidence type="ECO:0000313" key="1">
    <source>
        <dbReference type="EMBL" id="KUR73582.1"/>
    </source>
</evidence>
<proteinExistence type="predicted"/>
<dbReference type="STRING" id="1117702.AQZ52_01000"/>
<gene>
    <name evidence="1" type="ORF">AQZ52_01000</name>
</gene>
<dbReference type="CDD" id="cd03801">
    <property type="entry name" value="GT4_PimA-like"/>
    <property type="match status" value="1"/>
</dbReference>
<dbReference type="GO" id="GO:0016757">
    <property type="term" value="F:glycosyltransferase activity"/>
    <property type="evidence" value="ECO:0007669"/>
    <property type="project" value="TreeGrafter"/>
</dbReference>